<sequence length="434" mass="47725">MPSIINPSFLYSLHSPPPVNEAIDEAETSSSLADTVPNIRHQSVQSPEIKPEQPPLAPAQPPERTETMPMPMPPPANVRSKSPSQSRAKNQTRPVSKPPSPSKTTPQSSVDSNKSPLVLGKASPSQEASSKPPSPAATAPRRRIASKSPSPSSQASQSRFKADSQPPSSSRSAFSPQTSLENQPETKEDLTSKNNSNPHSNKNSSKTPIQSDQTIENGLETSPESQEQSKETKENLEKDSKQEESMEGLAKAFQKLNIKYSDKENPKSFTTLIGNNKGASMLLHSGEPKADSSIHIHRQYKNNPGQIAKSFTEMEGNFKHKTPQDSRTEENPAQKLYININVQGMNNSIMLDSSFTENDPGINLKFPREPTKSKDELQVAKPAERVTHEPAVRRRCLRGLLMESSDSEVDNPEKPRRHGCRYSRGCKGKKVETL</sequence>
<evidence type="ECO:0000313" key="2">
    <source>
        <dbReference type="Proteomes" id="UP000504608"/>
    </source>
</evidence>
<reference evidence="3" key="1">
    <citation type="submission" date="2025-08" db="UniProtKB">
        <authorList>
            <consortium name="RefSeq"/>
        </authorList>
    </citation>
    <scope>IDENTIFICATION</scope>
    <source>
        <tissue evidence="3">Young leaves</tissue>
    </source>
</reference>
<keyword evidence="3" id="KW-0808">Transferase</keyword>
<dbReference type="OrthoDB" id="1709592at2759"/>
<dbReference type="GO" id="GO:0016301">
    <property type="term" value="F:kinase activity"/>
    <property type="evidence" value="ECO:0007669"/>
    <property type="project" value="UniProtKB-KW"/>
</dbReference>
<feature type="compositionally biased region" description="Basic residues" evidence="1">
    <location>
        <begin position="415"/>
        <end position="428"/>
    </location>
</feature>
<dbReference type="PANTHER" id="PTHR33472:SF24">
    <property type="entry name" value="VEGETATIVE CELL WALL PROTEIN GP1-LIKE"/>
    <property type="match status" value="1"/>
</dbReference>
<proteinExistence type="predicted"/>
<feature type="compositionally biased region" description="Low complexity" evidence="1">
    <location>
        <begin position="122"/>
        <end position="139"/>
    </location>
</feature>
<dbReference type="AlphaFoldDB" id="A0A6J1K9X9"/>
<dbReference type="RefSeq" id="XP_022997535.1">
    <property type="nucleotide sequence ID" value="XM_023141767.1"/>
</dbReference>
<name>A0A6J1K9X9_CUCMA</name>
<feature type="compositionally biased region" description="Low complexity" evidence="1">
    <location>
        <begin position="192"/>
        <end position="206"/>
    </location>
</feature>
<organism evidence="2 3">
    <name type="scientific">Cucurbita maxima</name>
    <name type="common">Pumpkin</name>
    <name type="synonym">Winter squash</name>
    <dbReference type="NCBI Taxonomy" id="3661"/>
    <lineage>
        <taxon>Eukaryota</taxon>
        <taxon>Viridiplantae</taxon>
        <taxon>Streptophyta</taxon>
        <taxon>Embryophyta</taxon>
        <taxon>Tracheophyta</taxon>
        <taxon>Spermatophyta</taxon>
        <taxon>Magnoliopsida</taxon>
        <taxon>eudicotyledons</taxon>
        <taxon>Gunneridae</taxon>
        <taxon>Pentapetalae</taxon>
        <taxon>rosids</taxon>
        <taxon>fabids</taxon>
        <taxon>Cucurbitales</taxon>
        <taxon>Cucurbitaceae</taxon>
        <taxon>Cucurbiteae</taxon>
        <taxon>Cucurbita</taxon>
    </lineage>
</organism>
<keyword evidence="2" id="KW-1185">Reference proteome</keyword>
<accession>A0A6J1K9X9</accession>
<feature type="compositionally biased region" description="Basic and acidic residues" evidence="1">
    <location>
        <begin position="227"/>
        <end position="244"/>
    </location>
</feature>
<feature type="compositionally biased region" description="Polar residues" evidence="1">
    <location>
        <begin position="207"/>
        <end position="226"/>
    </location>
</feature>
<dbReference type="PANTHER" id="PTHR33472">
    <property type="entry name" value="OS01G0106600 PROTEIN"/>
    <property type="match status" value="1"/>
</dbReference>
<feature type="compositionally biased region" description="Low complexity" evidence="1">
    <location>
        <begin position="146"/>
        <end position="179"/>
    </location>
</feature>
<evidence type="ECO:0000313" key="3">
    <source>
        <dbReference type="RefSeq" id="XP_022997535.1"/>
    </source>
</evidence>
<protein>
    <submittedName>
        <fullName evidence="3">Probable serine/threonine-protein kinase samkC</fullName>
    </submittedName>
</protein>
<dbReference type="Proteomes" id="UP000504608">
    <property type="component" value="Unplaced"/>
</dbReference>
<keyword evidence="3" id="KW-0418">Kinase</keyword>
<evidence type="ECO:0000256" key="1">
    <source>
        <dbReference type="SAM" id="MobiDB-lite"/>
    </source>
</evidence>
<gene>
    <name evidence="3" type="primary">LOC111492428</name>
</gene>
<feature type="compositionally biased region" description="Polar residues" evidence="1">
    <location>
        <begin position="79"/>
        <end position="93"/>
    </location>
</feature>
<dbReference type="KEGG" id="cmax:111492428"/>
<feature type="compositionally biased region" description="Pro residues" evidence="1">
    <location>
        <begin position="52"/>
        <end position="61"/>
    </location>
</feature>
<feature type="region of interest" description="Disordered" evidence="1">
    <location>
        <begin position="1"/>
        <end position="248"/>
    </location>
</feature>
<feature type="region of interest" description="Disordered" evidence="1">
    <location>
        <begin position="402"/>
        <end position="434"/>
    </location>
</feature>
<dbReference type="GeneID" id="111492428"/>